<proteinExistence type="predicted"/>
<evidence type="ECO:0000313" key="4">
    <source>
        <dbReference type="EMBL" id="WXL27696.1"/>
    </source>
</evidence>
<sequence length="460" mass="49448">MSRACTLSGRENWTHTIAVLILAFVFYSLPISAFAALPPTTSDHATLRIHGSNTVGARLAPALVRGLLEEQGFQSILIKAGARDNEQLVQAQSPDGNTIIITVAAHGSGTGFAALATGEADLAASSRPIKAAELASLSALGDLSSANAEHIIALDGLAIILHPLNPLTSLTTEELAQIFAGEVSDWGELGAPPGPIHLYARDDKSGTYDTFSELVLSANAKQLAATAKRYESSEALSDAVSRDKHGIGFIGLPYIRQAKAIAIGSGDALAMSPSQTQIATEDYPLSRRLYLYSSPHSQNPWVQALVDFAQSARGQAIVQQTGFIPQTIQTVATELHEDMPANYRELAQNAQRLSVNFRFQEGSATLDNKAKRDLNRLNDFLTPHAKTQGNVVLVGFGDTRNNPQRTELLSKLRALAVRRELQRSGVRVRDFIGLGDGLPVASNQAADGRLKNRRVEVWVY</sequence>
<keyword evidence="5" id="KW-1185">Reference proteome</keyword>
<dbReference type="Gene3D" id="3.30.1330.60">
    <property type="entry name" value="OmpA-like domain"/>
    <property type="match status" value="1"/>
</dbReference>
<evidence type="ECO:0000256" key="1">
    <source>
        <dbReference type="ARBA" id="ARBA00022729"/>
    </source>
</evidence>
<dbReference type="InterPro" id="IPR024370">
    <property type="entry name" value="PBP_domain"/>
</dbReference>
<dbReference type="PANTHER" id="PTHR30570:SF1">
    <property type="entry name" value="PHOSPHATE-BINDING PROTEIN PSTS"/>
    <property type="match status" value="1"/>
</dbReference>
<keyword evidence="2" id="KW-0472">Membrane</keyword>
<dbReference type="InterPro" id="IPR006665">
    <property type="entry name" value="OmpA-like"/>
</dbReference>
<accession>A0ABZ2RSL6</accession>
<dbReference type="InterPro" id="IPR036737">
    <property type="entry name" value="OmpA-like_sf"/>
</dbReference>
<protein>
    <submittedName>
        <fullName evidence="4">Phosphate ABC transporter substrate-binding/OmpA family protein</fullName>
    </submittedName>
</protein>
<dbReference type="SUPFAM" id="SSF53850">
    <property type="entry name" value="Periplasmic binding protein-like II"/>
    <property type="match status" value="1"/>
</dbReference>
<feature type="domain" description="OmpA-like" evidence="3">
    <location>
        <begin position="346"/>
        <end position="460"/>
    </location>
</feature>
<dbReference type="Proteomes" id="UP001476583">
    <property type="component" value="Chromosome"/>
</dbReference>
<dbReference type="CDD" id="cd13653">
    <property type="entry name" value="PBP2_phosphate_like_1"/>
    <property type="match status" value="1"/>
</dbReference>
<dbReference type="PROSITE" id="PS51123">
    <property type="entry name" value="OMPA_2"/>
    <property type="match status" value="1"/>
</dbReference>
<evidence type="ECO:0000256" key="2">
    <source>
        <dbReference type="PROSITE-ProRule" id="PRU00473"/>
    </source>
</evidence>
<gene>
    <name evidence="4" type="ORF">WG219_09690</name>
</gene>
<dbReference type="PANTHER" id="PTHR30570">
    <property type="entry name" value="PERIPLASMIC PHOSPHATE BINDING COMPONENT OF PHOSPHATE ABC TRANSPORTER"/>
    <property type="match status" value="1"/>
</dbReference>
<dbReference type="Gene3D" id="3.40.190.10">
    <property type="entry name" value="Periplasmic binding protein-like II"/>
    <property type="match status" value="2"/>
</dbReference>
<evidence type="ECO:0000313" key="5">
    <source>
        <dbReference type="Proteomes" id="UP001476583"/>
    </source>
</evidence>
<dbReference type="SUPFAM" id="SSF103088">
    <property type="entry name" value="OmpA-like"/>
    <property type="match status" value="1"/>
</dbReference>
<dbReference type="Pfam" id="PF00691">
    <property type="entry name" value="OmpA"/>
    <property type="match status" value="1"/>
</dbReference>
<reference evidence="4 5" key="1">
    <citation type="submission" date="2024-03" db="EMBL/GenBank/DDBJ databases">
        <title>Complete genome of BD2.</title>
        <authorList>
            <person name="Cao G."/>
        </authorList>
    </citation>
    <scope>NUCLEOTIDE SEQUENCE [LARGE SCALE GENOMIC DNA]</scope>
    <source>
        <strain evidence="4 5">BD2</strain>
    </source>
</reference>
<dbReference type="InterPro" id="IPR050811">
    <property type="entry name" value="Phosphate_ABC_transporter"/>
</dbReference>
<keyword evidence="1" id="KW-0732">Signal</keyword>
<organism evidence="4 5">
    <name type="scientific">Ectopseudomonas mendocina</name>
    <name type="common">Pseudomonas mendocina</name>
    <dbReference type="NCBI Taxonomy" id="300"/>
    <lineage>
        <taxon>Bacteria</taxon>
        <taxon>Pseudomonadati</taxon>
        <taxon>Pseudomonadota</taxon>
        <taxon>Gammaproteobacteria</taxon>
        <taxon>Pseudomonadales</taxon>
        <taxon>Pseudomonadaceae</taxon>
        <taxon>Ectopseudomonas</taxon>
    </lineage>
</organism>
<dbReference type="CDD" id="cd07185">
    <property type="entry name" value="OmpA_C-like"/>
    <property type="match status" value="1"/>
</dbReference>
<dbReference type="Pfam" id="PF12849">
    <property type="entry name" value="PBP_like_2"/>
    <property type="match status" value="1"/>
</dbReference>
<dbReference type="EMBL" id="CP148074">
    <property type="protein sequence ID" value="WXL27696.1"/>
    <property type="molecule type" value="Genomic_DNA"/>
</dbReference>
<evidence type="ECO:0000259" key="3">
    <source>
        <dbReference type="PROSITE" id="PS51123"/>
    </source>
</evidence>
<name>A0ABZ2RSL6_ECTME</name>